<evidence type="ECO:0000313" key="5">
    <source>
        <dbReference type="EMBL" id="GMT08089.1"/>
    </source>
</evidence>
<dbReference type="EMBL" id="BTSX01000005">
    <property type="protein sequence ID" value="GMT01261.1"/>
    <property type="molecule type" value="Genomic_DNA"/>
</dbReference>
<feature type="non-terminal residue" evidence="5">
    <location>
        <position position="1"/>
    </location>
</feature>
<sequence length="399" mass="43024">QVKTLCSLQASSTPLSPLAPSMVGSLRRNKSHSSSQNLLDGSYQGTSTMRNWPLFLFLTGLVFFFYVFYVYQAVSTELSMKKEQLELTFRQQKILKEEIIDLKADLEKSRGAESASKTEAESASSRYEECQSSLRSIKLRSDTLTDEKSAADSAVRERQRELEETKNKMTELERNASSLQAMYDAQQTVVAQLNTTINMLQTELASHTKIGGEAAAVVAAPAGAAAATTTSAAAVAGGVGAVPGVGRKPADLGELIKQEGAAEKTAVEPAHNEPLKEEERAAVENGEKPDPSGKKPEDELKGAAVMKDDVEGAKEDKEEMKGGDAPGRPGDRVKMEEELMVAEQNQQVDQHKLVEEKKDGGEEQAGAVQGGDYVDKDDAELEGEVKEDGALDAPVAEKQ</sequence>
<feature type="region of interest" description="Disordered" evidence="2">
    <location>
        <begin position="260"/>
        <end position="399"/>
    </location>
</feature>
<dbReference type="AlphaFoldDB" id="A0AAV5ULZ6"/>
<name>A0AAV5ULZ6_9BILA</name>
<keyword evidence="3" id="KW-0472">Membrane</keyword>
<reference evidence="5" key="1">
    <citation type="submission" date="2023-10" db="EMBL/GenBank/DDBJ databases">
        <title>Genome assembly of Pristionchus species.</title>
        <authorList>
            <person name="Yoshida K."/>
            <person name="Sommer R.J."/>
        </authorList>
    </citation>
    <scope>NUCLEOTIDE SEQUENCE</scope>
    <source>
        <strain evidence="5">RS0144</strain>
    </source>
</reference>
<keyword evidence="3" id="KW-1133">Transmembrane helix</keyword>
<feature type="compositionally biased region" description="Basic and acidic residues" evidence="2">
    <location>
        <begin position="260"/>
        <end position="322"/>
    </location>
</feature>
<keyword evidence="3" id="KW-0812">Transmembrane</keyword>
<evidence type="ECO:0000313" key="4">
    <source>
        <dbReference type="EMBL" id="GMT01261.1"/>
    </source>
</evidence>
<organism evidence="5 6">
    <name type="scientific">Pristionchus entomophagus</name>
    <dbReference type="NCBI Taxonomy" id="358040"/>
    <lineage>
        <taxon>Eukaryota</taxon>
        <taxon>Metazoa</taxon>
        <taxon>Ecdysozoa</taxon>
        <taxon>Nematoda</taxon>
        <taxon>Chromadorea</taxon>
        <taxon>Rhabditida</taxon>
        <taxon>Rhabditina</taxon>
        <taxon>Diplogasteromorpha</taxon>
        <taxon>Diplogasteroidea</taxon>
        <taxon>Neodiplogasteridae</taxon>
        <taxon>Pristionchus</taxon>
    </lineage>
</organism>
<evidence type="ECO:0000256" key="1">
    <source>
        <dbReference type="SAM" id="Coils"/>
    </source>
</evidence>
<protein>
    <submittedName>
        <fullName evidence="5">Uncharacterized protein</fullName>
    </submittedName>
</protein>
<dbReference type="Proteomes" id="UP001432027">
    <property type="component" value="Unassembled WGS sequence"/>
</dbReference>
<dbReference type="SUPFAM" id="SSF57997">
    <property type="entry name" value="Tropomyosin"/>
    <property type="match status" value="1"/>
</dbReference>
<evidence type="ECO:0000256" key="3">
    <source>
        <dbReference type="SAM" id="Phobius"/>
    </source>
</evidence>
<evidence type="ECO:0000313" key="6">
    <source>
        <dbReference type="Proteomes" id="UP001432027"/>
    </source>
</evidence>
<feature type="compositionally biased region" description="Basic and acidic residues" evidence="2">
    <location>
        <begin position="349"/>
        <end position="361"/>
    </location>
</feature>
<evidence type="ECO:0000256" key="2">
    <source>
        <dbReference type="SAM" id="MobiDB-lite"/>
    </source>
</evidence>
<feature type="transmembrane region" description="Helical" evidence="3">
    <location>
        <begin position="52"/>
        <end position="71"/>
    </location>
</feature>
<keyword evidence="1" id="KW-0175">Coiled coil</keyword>
<keyword evidence="6" id="KW-1185">Reference proteome</keyword>
<dbReference type="EMBL" id="BTSX01000007">
    <property type="protein sequence ID" value="GMT08089.1"/>
    <property type="molecule type" value="Genomic_DNA"/>
</dbReference>
<feature type="coiled-coil region" evidence="1">
    <location>
        <begin position="148"/>
        <end position="182"/>
    </location>
</feature>
<comment type="caution">
    <text evidence="5">The sequence shown here is derived from an EMBL/GenBank/DDBJ whole genome shotgun (WGS) entry which is preliminary data.</text>
</comment>
<proteinExistence type="predicted"/>
<dbReference type="Gene3D" id="1.10.287.1490">
    <property type="match status" value="1"/>
</dbReference>
<feature type="region of interest" description="Disordered" evidence="2">
    <location>
        <begin position="19"/>
        <end position="39"/>
    </location>
</feature>
<gene>
    <name evidence="4" type="ORF">PENTCL1PPCAC_23435</name>
    <name evidence="5" type="ORF">PENTCL1PPCAC_30263</name>
</gene>
<accession>A0AAV5ULZ6</accession>
<feature type="compositionally biased region" description="Basic and acidic residues" evidence="2">
    <location>
        <begin position="383"/>
        <end position="399"/>
    </location>
</feature>